<accession>A0ABQ1I139</accession>
<evidence type="ECO:0000313" key="1">
    <source>
        <dbReference type="EMBL" id="GGB06473.1"/>
    </source>
</evidence>
<dbReference type="InterPro" id="IPR012659">
    <property type="entry name" value="CHP02444"/>
</dbReference>
<keyword evidence="2" id="KW-1185">Reference proteome</keyword>
<comment type="caution">
    <text evidence="1">The sequence shown here is derived from an EMBL/GenBank/DDBJ whole genome shotgun (WGS) entry which is preliminary data.</text>
</comment>
<reference evidence="2" key="1">
    <citation type="journal article" date="2019" name="Int. J. Syst. Evol. Microbiol.">
        <title>The Global Catalogue of Microorganisms (GCM) 10K type strain sequencing project: providing services to taxonomists for standard genome sequencing and annotation.</title>
        <authorList>
            <consortium name="The Broad Institute Genomics Platform"/>
            <consortium name="The Broad Institute Genome Sequencing Center for Infectious Disease"/>
            <person name="Wu L."/>
            <person name="Ma J."/>
        </authorList>
    </citation>
    <scope>NUCLEOTIDE SEQUENCE [LARGE SCALE GENOMIC DNA]</scope>
    <source>
        <strain evidence="2">CGMCC 1.10131</strain>
    </source>
</reference>
<sequence length="159" mass="18842">MEYAVISKSCLVPNFQNTVERFWRFSQHVYANPELQSLCLSLQDKQQRNINLLLWLSFCQLQRWTVNLDQLLGQIHHSEQKMTQFRRHRKTIKPLLSDTQYQLLLKHELKLERRQQQLLVLCQQRHPGEQAAEQALKAYLQQAEAAESYLSRVNAALRA</sequence>
<protein>
    <recommendedName>
        <fullName evidence="3">TIGR02444 family protein</fullName>
    </recommendedName>
</protein>
<dbReference type="EMBL" id="BMDY01000010">
    <property type="protein sequence ID" value="GGB06473.1"/>
    <property type="molecule type" value="Genomic_DNA"/>
</dbReference>
<dbReference type="RefSeq" id="WP_055732549.1">
    <property type="nucleotide sequence ID" value="NZ_BMDY01000010.1"/>
</dbReference>
<organism evidence="1 2">
    <name type="scientific">Agarivorans gilvus</name>
    <dbReference type="NCBI Taxonomy" id="680279"/>
    <lineage>
        <taxon>Bacteria</taxon>
        <taxon>Pseudomonadati</taxon>
        <taxon>Pseudomonadota</taxon>
        <taxon>Gammaproteobacteria</taxon>
        <taxon>Alteromonadales</taxon>
        <taxon>Alteromonadaceae</taxon>
        <taxon>Agarivorans</taxon>
    </lineage>
</organism>
<dbReference type="Pfam" id="PF09523">
    <property type="entry name" value="DUF2390"/>
    <property type="match status" value="1"/>
</dbReference>
<name>A0ABQ1I139_9ALTE</name>
<proteinExistence type="predicted"/>
<dbReference type="Proteomes" id="UP000651977">
    <property type="component" value="Unassembled WGS sequence"/>
</dbReference>
<evidence type="ECO:0000313" key="2">
    <source>
        <dbReference type="Proteomes" id="UP000651977"/>
    </source>
</evidence>
<evidence type="ECO:0008006" key="3">
    <source>
        <dbReference type="Google" id="ProtNLM"/>
    </source>
</evidence>
<gene>
    <name evidence="1" type="ORF">GCM10007414_19730</name>
</gene>